<gene>
    <name evidence="2" type="ORF">WISP_145228</name>
</gene>
<evidence type="ECO:0000313" key="3">
    <source>
        <dbReference type="Proteomes" id="UP001145742"/>
    </source>
</evidence>
<accession>A0ABQ9CQ05</accession>
<name>A0ABQ9CQ05_9PASS</name>
<feature type="compositionally biased region" description="Basic and acidic residues" evidence="1">
    <location>
        <begin position="137"/>
        <end position="153"/>
    </location>
</feature>
<protein>
    <submittedName>
        <fullName evidence="2">Uncharacterized protein</fullName>
    </submittedName>
</protein>
<feature type="region of interest" description="Disordered" evidence="1">
    <location>
        <begin position="236"/>
        <end position="261"/>
    </location>
</feature>
<feature type="region of interest" description="Disordered" evidence="1">
    <location>
        <begin position="137"/>
        <end position="168"/>
    </location>
</feature>
<feature type="compositionally biased region" description="Basic and acidic residues" evidence="1">
    <location>
        <begin position="249"/>
        <end position="261"/>
    </location>
</feature>
<feature type="compositionally biased region" description="Polar residues" evidence="1">
    <location>
        <begin position="154"/>
        <end position="168"/>
    </location>
</feature>
<dbReference type="Proteomes" id="UP001145742">
    <property type="component" value="Unassembled WGS sequence"/>
</dbReference>
<proteinExistence type="predicted"/>
<keyword evidence="3" id="KW-1185">Reference proteome</keyword>
<reference evidence="2" key="1">
    <citation type="submission" date="2019-10" db="EMBL/GenBank/DDBJ databases">
        <authorList>
            <person name="Soares A.E.R."/>
            <person name="Aleixo A."/>
            <person name="Schneider P."/>
            <person name="Miyaki C.Y."/>
            <person name="Schneider M.P."/>
            <person name="Mello C."/>
            <person name="Vasconcelos A.T.R."/>
        </authorList>
    </citation>
    <scope>NUCLEOTIDE SEQUENCE</scope>
    <source>
        <tissue evidence="2">Muscle</tissue>
    </source>
</reference>
<organism evidence="2 3">
    <name type="scientific">Willisornis vidua</name>
    <name type="common">Xingu scale-backed antbird</name>
    <dbReference type="NCBI Taxonomy" id="1566151"/>
    <lineage>
        <taxon>Eukaryota</taxon>
        <taxon>Metazoa</taxon>
        <taxon>Chordata</taxon>
        <taxon>Craniata</taxon>
        <taxon>Vertebrata</taxon>
        <taxon>Euteleostomi</taxon>
        <taxon>Archelosauria</taxon>
        <taxon>Archosauria</taxon>
        <taxon>Dinosauria</taxon>
        <taxon>Saurischia</taxon>
        <taxon>Theropoda</taxon>
        <taxon>Coelurosauria</taxon>
        <taxon>Aves</taxon>
        <taxon>Neognathae</taxon>
        <taxon>Neoaves</taxon>
        <taxon>Telluraves</taxon>
        <taxon>Australaves</taxon>
        <taxon>Passeriformes</taxon>
        <taxon>Thamnophilidae</taxon>
        <taxon>Willisornis</taxon>
    </lineage>
</organism>
<comment type="caution">
    <text evidence="2">The sequence shown here is derived from an EMBL/GenBank/DDBJ whole genome shotgun (WGS) entry which is preliminary data.</text>
</comment>
<evidence type="ECO:0000256" key="1">
    <source>
        <dbReference type="SAM" id="MobiDB-lite"/>
    </source>
</evidence>
<dbReference type="EMBL" id="WHWB01034769">
    <property type="protein sequence ID" value="KAJ7404469.1"/>
    <property type="molecule type" value="Genomic_DNA"/>
</dbReference>
<evidence type="ECO:0000313" key="2">
    <source>
        <dbReference type="EMBL" id="KAJ7404469.1"/>
    </source>
</evidence>
<sequence>MERDLGILVDGTLDMSQQYPDSQKDKPRLVRHQAKHHQYYVVREGPKESHEDAKGLEEKLNEEWLRSLGLFSLEKRRLRGDPIAVYNFLLRGNRGADCNTSHCTYMDTCLTDVADWWPPSQSTTPFLIWTGERKGGPQQAREIHQQKPHEFQQREVQSPTPERNSPNHHQLILRTTCLESSFAGKDLGALVDTKLNMMQQFAKKAKRDKGGDSSPLFSTGEAIPGVLESVPGSLVQQRHGHNGECSAMGHKDDERIEPFLQ</sequence>